<protein>
    <submittedName>
        <fullName evidence="2">Uncharacterized protein</fullName>
    </submittedName>
</protein>
<feature type="transmembrane region" description="Helical" evidence="1">
    <location>
        <begin position="62"/>
        <end position="85"/>
    </location>
</feature>
<reference evidence="3" key="1">
    <citation type="submission" date="2018-02" db="EMBL/GenBank/DDBJ databases">
        <authorList>
            <person name="Hausmann B."/>
        </authorList>
    </citation>
    <scope>NUCLEOTIDE SEQUENCE [LARGE SCALE GENOMIC DNA]</scope>
    <source>
        <strain evidence="3">Peat soil MAG SbF1</strain>
    </source>
</reference>
<evidence type="ECO:0000256" key="1">
    <source>
        <dbReference type="SAM" id="Phobius"/>
    </source>
</evidence>
<feature type="transmembrane region" description="Helical" evidence="1">
    <location>
        <begin position="157"/>
        <end position="175"/>
    </location>
</feature>
<dbReference type="Proteomes" id="UP000238916">
    <property type="component" value="Unassembled WGS sequence"/>
</dbReference>
<sequence length="200" mass="23867">MKAFTLPGVERANDLIHEANVIMFKVWMEEIVFTWRWWIEISILILPWVYFWFYLRKKPDTYRLVCAGFSTMLSATYMDVVGMALRLWGYPTKEVPLVPPFITWDLCAIPVITMVFLHYQRKVNPILKSIVLGILGSFVMQPFAVWVGLYIPYHWKHVYSFPLVIIIYLGANYFYNMFSFRKPNKYNAYRRAHRIKKSKS</sequence>
<dbReference type="EMBL" id="OMOF01000471">
    <property type="protein sequence ID" value="SPF51614.1"/>
    <property type="molecule type" value="Genomic_DNA"/>
</dbReference>
<gene>
    <name evidence="2" type="ORF">SBF1_5220007</name>
</gene>
<evidence type="ECO:0000313" key="3">
    <source>
        <dbReference type="Proteomes" id="UP000238916"/>
    </source>
</evidence>
<accession>A0A2U3LID2</accession>
<feature type="transmembrane region" description="Helical" evidence="1">
    <location>
        <begin position="129"/>
        <end position="151"/>
    </location>
</feature>
<feature type="transmembrane region" description="Helical" evidence="1">
    <location>
        <begin position="35"/>
        <end position="55"/>
    </location>
</feature>
<dbReference type="AlphaFoldDB" id="A0A2U3LID2"/>
<keyword evidence="1" id="KW-0812">Transmembrane</keyword>
<name>A0A2U3LID2_9FIRM</name>
<keyword evidence="1" id="KW-0472">Membrane</keyword>
<keyword evidence="1" id="KW-1133">Transmembrane helix</keyword>
<proteinExistence type="predicted"/>
<organism evidence="2 3">
    <name type="scientific">Candidatus Desulfosporosinus infrequens</name>
    <dbReference type="NCBI Taxonomy" id="2043169"/>
    <lineage>
        <taxon>Bacteria</taxon>
        <taxon>Bacillati</taxon>
        <taxon>Bacillota</taxon>
        <taxon>Clostridia</taxon>
        <taxon>Eubacteriales</taxon>
        <taxon>Desulfitobacteriaceae</taxon>
        <taxon>Desulfosporosinus</taxon>
    </lineage>
</organism>
<dbReference type="NCBIfam" id="NF041644">
    <property type="entry name" value="CBO0543_fam"/>
    <property type="match status" value="1"/>
</dbReference>
<feature type="transmembrane region" description="Helical" evidence="1">
    <location>
        <begin position="97"/>
        <end position="117"/>
    </location>
</feature>
<dbReference type="InterPro" id="IPR048147">
    <property type="entry name" value="CBO0543-like"/>
</dbReference>
<evidence type="ECO:0000313" key="2">
    <source>
        <dbReference type="EMBL" id="SPF51614.1"/>
    </source>
</evidence>